<dbReference type="EMBL" id="SRLO01001539">
    <property type="protein sequence ID" value="TNN37053.1"/>
    <property type="molecule type" value="Genomic_DNA"/>
</dbReference>
<protein>
    <submittedName>
        <fullName evidence="2">Uncharacterized protein</fullName>
    </submittedName>
</protein>
<organism evidence="2 3">
    <name type="scientific">Liparis tanakae</name>
    <name type="common">Tanaka's snailfish</name>
    <dbReference type="NCBI Taxonomy" id="230148"/>
    <lineage>
        <taxon>Eukaryota</taxon>
        <taxon>Metazoa</taxon>
        <taxon>Chordata</taxon>
        <taxon>Craniata</taxon>
        <taxon>Vertebrata</taxon>
        <taxon>Euteleostomi</taxon>
        <taxon>Actinopterygii</taxon>
        <taxon>Neopterygii</taxon>
        <taxon>Teleostei</taxon>
        <taxon>Neoteleostei</taxon>
        <taxon>Acanthomorphata</taxon>
        <taxon>Eupercaria</taxon>
        <taxon>Perciformes</taxon>
        <taxon>Cottioidei</taxon>
        <taxon>Cottales</taxon>
        <taxon>Liparidae</taxon>
        <taxon>Liparis</taxon>
    </lineage>
</organism>
<gene>
    <name evidence="2" type="ORF">EYF80_052779</name>
</gene>
<dbReference type="Proteomes" id="UP000314294">
    <property type="component" value="Unassembled WGS sequence"/>
</dbReference>
<proteinExistence type="predicted"/>
<evidence type="ECO:0000313" key="2">
    <source>
        <dbReference type="EMBL" id="TNN37053.1"/>
    </source>
</evidence>
<sequence>MDGNRAAEEKRGRSTALWLDGVRPAAGADRFRPAEQNRAVKPSTRQDSSCVCGGVPDKHSGADGAQSGSHTAQNLLAGHSLTEVRSRRPCMGVGPAYQIARNFLPNSPGLILPCGFCRLSINQTSGLGRLEETSTSTLVL</sequence>
<feature type="compositionally biased region" description="Basic and acidic residues" evidence="1">
    <location>
        <begin position="1"/>
        <end position="12"/>
    </location>
</feature>
<comment type="caution">
    <text evidence="2">The sequence shown here is derived from an EMBL/GenBank/DDBJ whole genome shotgun (WGS) entry which is preliminary data.</text>
</comment>
<name>A0A4Z2F848_9TELE</name>
<reference evidence="2 3" key="1">
    <citation type="submission" date="2019-03" db="EMBL/GenBank/DDBJ databases">
        <title>First draft genome of Liparis tanakae, snailfish: a comprehensive survey of snailfish specific genes.</title>
        <authorList>
            <person name="Kim W."/>
            <person name="Song I."/>
            <person name="Jeong J.-H."/>
            <person name="Kim D."/>
            <person name="Kim S."/>
            <person name="Ryu S."/>
            <person name="Song J.Y."/>
            <person name="Lee S.K."/>
        </authorList>
    </citation>
    <scope>NUCLEOTIDE SEQUENCE [LARGE SCALE GENOMIC DNA]</scope>
    <source>
        <tissue evidence="2">Muscle</tissue>
    </source>
</reference>
<evidence type="ECO:0000256" key="1">
    <source>
        <dbReference type="SAM" id="MobiDB-lite"/>
    </source>
</evidence>
<keyword evidence="3" id="KW-1185">Reference proteome</keyword>
<dbReference type="AlphaFoldDB" id="A0A4Z2F848"/>
<accession>A0A4Z2F848</accession>
<feature type="region of interest" description="Disordered" evidence="1">
    <location>
        <begin position="1"/>
        <end position="80"/>
    </location>
</feature>
<evidence type="ECO:0000313" key="3">
    <source>
        <dbReference type="Proteomes" id="UP000314294"/>
    </source>
</evidence>